<reference evidence="1" key="1">
    <citation type="journal article" date="2014" name="Front. Microbiol.">
        <title>High frequency of phylogenetically diverse reductive dehalogenase-homologous genes in deep subseafloor sedimentary metagenomes.</title>
        <authorList>
            <person name="Kawai M."/>
            <person name="Futagami T."/>
            <person name="Toyoda A."/>
            <person name="Takaki Y."/>
            <person name="Nishi S."/>
            <person name="Hori S."/>
            <person name="Arai W."/>
            <person name="Tsubouchi T."/>
            <person name="Morono Y."/>
            <person name="Uchiyama I."/>
            <person name="Ito T."/>
            <person name="Fujiyama A."/>
            <person name="Inagaki F."/>
            <person name="Takami H."/>
        </authorList>
    </citation>
    <scope>NUCLEOTIDE SEQUENCE</scope>
    <source>
        <strain evidence="1">Expedition CK06-06</strain>
    </source>
</reference>
<comment type="caution">
    <text evidence="1">The sequence shown here is derived from an EMBL/GenBank/DDBJ whole genome shotgun (WGS) entry which is preliminary data.</text>
</comment>
<gene>
    <name evidence="1" type="ORF">S01H1_63319</name>
</gene>
<dbReference type="AlphaFoldDB" id="X0WVE0"/>
<name>X0WVE0_9ZZZZ</name>
<organism evidence="1">
    <name type="scientific">marine sediment metagenome</name>
    <dbReference type="NCBI Taxonomy" id="412755"/>
    <lineage>
        <taxon>unclassified sequences</taxon>
        <taxon>metagenomes</taxon>
        <taxon>ecological metagenomes</taxon>
    </lineage>
</organism>
<accession>X0WVE0</accession>
<evidence type="ECO:0000313" key="1">
    <source>
        <dbReference type="EMBL" id="GAG34625.1"/>
    </source>
</evidence>
<sequence>NVAGPAQTEGFAKDLRKAQSALNLLNLGIVQGQIRAAPHFSYAMEGRGPGKMPPVAAIKAWMIAKGVEPIVGSINQAAFVIARKIGAEGTNPPYFTQPILTQITRASTNRMINLIKKPLAKKVGRRTVRFLLAAAKDFDNLEFSSSTVTLYNELADDVVYGLS</sequence>
<feature type="non-terminal residue" evidence="1">
    <location>
        <position position="1"/>
    </location>
</feature>
<protein>
    <submittedName>
        <fullName evidence="1">Uncharacterized protein</fullName>
    </submittedName>
</protein>
<dbReference type="EMBL" id="BARS01041657">
    <property type="protein sequence ID" value="GAG34625.1"/>
    <property type="molecule type" value="Genomic_DNA"/>
</dbReference>
<proteinExistence type="predicted"/>